<gene>
    <name evidence="1" type="ORF">M3M40_01235</name>
</gene>
<dbReference type="EMBL" id="CP097119">
    <property type="protein sequence ID" value="USS89438.1"/>
    <property type="molecule type" value="Genomic_DNA"/>
</dbReference>
<dbReference type="RefSeq" id="WP_252766988.1">
    <property type="nucleotide sequence ID" value="NZ_CP097119.1"/>
</dbReference>
<dbReference type="Gene3D" id="3.30.70.100">
    <property type="match status" value="1"/>
</dbReference>
<evidence type="ECO:0000313" key="1">
    <source>
        <dbReference type="EMBL" id="USS89438.1"/>
    </source>
</evidence>
<dbReference type="Proteomes" id="UP001055911">
    <property type="component" value="Chromosome"/>
</dbReference>
<protein>
    <recommendedName>
        <fullName evidence="3">Monooxygenase</fullName>
    </recommendedName>
</protein>
<accession>A0A9Q9E3D9</accession>
<name>A0A9Q9E3D9_9LACO</name>
<proteinExistence type="predicted"/>
<evidence type="ECO:0000313" key="2">
    <source>
        <dbReference type="Proteomes" id="UP001055911"/>
    </source>
</evidence>
<evidence type="ECO:0008006" key="3">
    <source>
        <dbReference type="Google" id="ProtNLM"/>
    </source>
</evidence>
<keyword evidence="2" id="KW-1185">Reference proteome</keyword>
<dbReference type="AlphaFoldDB" id="A0A9Q9E3D9"/>
<organism evidence="1 2">
    <name type="scientific">Fructilactobacillus cliffordii</name>
    <dbReference type="NCBI Taxonomy" id="2940299"/>
    <lineage>
        <taxon>Bacteria</taxon>
        <taxon>Bacillati</taxon>
        <taxon>Bacillota</taxon>
        <taxon>Bacilli</taxon>
        <taxon>Lactobacillales</taxon>
        <taxon>Lactobacillaceae</taxon>
        <taxon>Fructilactobacillus</taxon>
    </lineage>
</organism>
<sequence length="168" mass="19338">MIRKISVTFGSEAILKQIMKKYPERHMALFAAANNAHGMQLVDYSGEDSVFTSPVVYEVNAHAGNDDWEHYISYIEISPSKDQRQILDAQVSNFMSNPDTPTGMTGVYYLTAEGNSDSRILLTLWKQQYDCMKWEKSEQHDFVSYQTFKNDFSANYHEIGYQRVQPKA</sequence>
<reference evidence="1" key="1">
    <citation type="submission" date="2022-05" db="EMBL/GenBank/DDBJ databases">
        <authorList>
            <person name="Oliphant S.A."/>
            <person name="Watson-Haigh N.S."/>
            <person name="Sumby K.M."/>
            <person name="Gardner J.M."/>
            <person name="Jiranek V."/>
        </authorList>
    </citation>
    <scope>NUCLEOTIDE SEQUENCE</scope>
    <source>
        <strain evidence="1">KI4_B1</strain>
    </source>
</reference>